<dbReference type="SUPFAM" id="SSF56112">
    <property type="entry name" value="Protein kinase-like (PK-like)"/>
    <property type="match status" value="2"/>
</dbReference>
<dbReference type="SMART" id="SM00220">
    <property type="entry name" value="S_TKc"/>
    <property type="match status" value="1"/>
</dbReference>
<dbReference type="STRING" id="74557.A0A1W0A5F1"/>
<keyword evidence="4" id="KW-0808">Transferase</keyword>
<dbReference type="InterPro" id="IPR017441">
    <property type="entry name" value="Protein_kinase_ATP_BS"/>
</dbReference>
<reference evidence="4 5" key="1">
    <citation type="journal article" date="2014" name="Genome Biol. Evol.">
        <title>The secreted proteins of Achlya hypogyna and Thraustotheca clavata identify the ancestral oomycete secretome and reveal gene acquisitions by horizontal gene transfer.</title>
        <authorList>
            <person name="Misner I."/>
            <person name="Blouin N."/>
            <person name="Leonard G."/>
            <person name="Richards T.A."/>
            <person name="Lane C.E."/>
        </authorList>
    </citation>
    <scope>NUCLEOTIDE SEQUENCE [LARGE SCALE GENOMIC DNA]</scope>
    <source>
        <strain evidence="4 5">ATCC 34112</strain>
    </source>
</reference>
<evidence type="ECO:0000313" key="5">
    <source>
        <dbReference type="Proteomes" id="UP000243217"/>
    </source>
</evidence>
<dbReference type="Pfam" id="PF00023">
    <property type="entry name" value="Ank"/>
    <property type="match status" value="1"/>
</dbReference>
<keyword evidence="5" id="KW-1185">Reference proteome</keyword>
<feature type="domain" description="Protein kinase" evidence="3">
    <location>
        <begin position="321"/>
        <end position="521"/>
    </location>
</feature>
<dbReference type="Gene3D" id="1.25.40.20">
    <property type="entry name" value="Ankyrin repeat-containing domain"/>
    <property type="match status" value="1"/>
</dbReference>
<proteinExistence type="inferred from homology"/>
<dbReference type="OrthoDB" id="4149407at2759"/>
<accession>A0A1W0A5F1</accession>
<dbReference type="PROSITE" id="PS50011">
    <property type="entry name" value="PROTEIN_KINASE_DOM"/>
    <property type="match status" value="2"/>
</dbReference>
<dbReference type="InterPro" id="IPR000719">
    <property type="entry name" value="Prot_kinase_dom"/>
</dbReference>
<dbReference type="PANTHER" id="PTHR44329:SF214">
    <property type="entry name" value="PROTEIN KINASE DOMAIN-CONTAINING PROTEIN"/>
    <property type="match status" value="1"/>
</dbReference>
<keyword evidence="2" id="KW-0067">ATP-binding</keyword>
<dbReference type="AlphaFoldDB" id="A0A1W0A5F1"/>
<dbReference type="InterPro" id="IPR011009">
    <property type="entry name" value="Kinase-like_dom_sf"/>
</dbReference>
<evidence type="ECO:0000313" key="4">
    <source>
        <dbReference type="EMBL" id="OQS05439.1"/>
    </source>
</evidence>
<dbReference type="GO" id="GO:0005524">
    <property type="term" value="F:ATP binding"/>
    <property type="evidence" value="ECO:0007669"/>
    <property type="project" value="UniProtKB-UniRule"/>
</dbReference>
<keyword evidence="4" id="KW-0418">Kinase</keyword>
<feature type="binding site" evidence="2">
    <location>
        <position position="348"/>
    </location>
    <ligand>
        <name>ATP</name>
        <dbReference type="ChEBI" id="CHEBI:30616"/>
    </ligand>
</feature>
<dbReference type="Proteomes" id="UP000243217">
    <property type="component" value="Unassembled WGS sequence"/>
</dbReference>
<sequence>MEKKVVIKRCLQRDINVMDQCPQIISYIGVTWSRPIDLSCVIEYMDLGDLFFHLKNTSPTTLVYIHSWKINHRQISSSGVLLDSKNGEKLSNFATIRLRINNDTMLKGIGKYPWMAPEAITSGSYVEKCDIYSFGTLLSEFCTHKIPFSDLKDENGDRLSSHLIMTKVVEGSLLLSFSRTNAPKWVVNLNYKCLQTNPSSRPKALESKIIEKQLNQITSTSHILETQQNDSVIEKYPSVTIDIEINSKESLIQNIIEGSASAISAQLRNGADPNIRNDMDDTLLHLAVQANQGNIVDLLLRTPGVSLHERNKFVPSSNIEIDLENRLGFGGYGAVHTGMYLGNLVAIKTAHIGKQDELIKEISTMMQCRSPYIIEIVAVSGFITRKPKLVLEYMDCGDLRKYLDAKRDGNPIDMNFSTFEVVWVVANALADLSYNGIVHRNLKSQNILFSTSKYIQVGDLGISREYEQGMLTTKAGTPLWTAPEVLRSGGNYYYAADIYSFGVILSEFDTLQLPYAEYGKA</sequence>
<gene>
    <name evidence="4" type="ORF">THRCLA_02430</name>
</gene>
<comment type="similarity">
    <text evidence="1">Belongs to the protein kinase superfamily. TKL Ser/Thr protein kinase family.</text>
</comment>
<name>A0A1W0A5F1_9STRA</name>
<evidence type="ECO:0000256" key="2">
    <source>
        <dbReference type="PROSITE-ProRule" id="PRU10141"/>
    </source>
</evidence>
<evidence type="ECO:0000256" key="1">
    <source>
        <dbReference type="ARBA" id="ARBA00005843"/>
    </source>
</evidence>
<dbReference type="EMBL" id="JNBS01000457">
    <property type="protein sequence ID" value="OQS05439.1"/>
    <property type="molecule type" value="Genomic_DNA"/>
</dbReference>
<dbReference type="InterPro" id="IPR036770">
    <property type="entry name" value="Ankyrin_rpt-contain_sf"/>
</dbReference>
<dbReference type="PROSITE" id="PS00107">
    <property type="entry name" value="PROTEIN_KINASE_ATP"/>
    <property type="match status" value="1"/>
</dbReference>
<keyword evidence="2" id="KW-0547">Nucleotide-binding</keyword>
<protein>
    <submittedName>
        <fullName evidence="4">Kinase</fullName>
    </submittedName>
</protein>
<comment type="caution">
    <text evidence="4">The sequence shown here is derived from an EMBL/GenBank/DDBJ whole genome shotgun (WGS) entry which is preliminary data.</text>
</comment>
<feature type="domain" description="Protein kinase" evidence="3">
    <location>
        <begin position="1"/>
        <end position="214"/>
    </location>
</feature>
<dbReference type="PANTHER" id="PTHR44329">
    <property type="entry name" value="SERINE/THREONINE-PROTEIN KINASE TNNI3K-RELATED"/>
    <property type="match status" value="1"/>
</dbReference>
<evidence type="ECO:0000259" key="3">
    <source>
        <dbReference type="PROSITE" id="PS50011"/>
    </source>
</evidence>
<dbReference type="GO" id="GO:0004674">
    <property type="term" value="F:protein serine/threonine kinase activity"/>
    <property type="evidence" value="ECO:0007669"/>
    <property type="project" value="TreeGrafter"/>
</dbReference>
<dbReference type="InterPro" id="IPR051681">
    <property type="entry name" value="Ser/Thr_Kinases-Pseudokinases"/>
</dbReference>
<dbReference type="SUPFAM" id="SSF48403">
    <property type="entry name" value="Ankyrin repeat"/>
    <property type="match status" value="1"/>
</dbReference>
<organism evidence="4 5">
    <name type="scientific">Thraustotheca clavata</name>
    <dbReference type="NCBI Taxonomy" id="74557"/>
    <lineage>
        <taxon>Eukaryota</taxon>
        <taxon>Sar</taxon>
        <taxon>Stramenopiles</taxon>
        <taxon>Oomycota</taxon>
        <taxon>Saprolegniomycetes</taxon>
        <taxon>Saprolegniales</taxon>
        <taxon>Achlyaceae</taxon>
        <taxon>Thraustotheca</taxon>
    </lineage>
</organism>
<dbReference type="InterPro" id="IPR002110">
    <property type="entry name" value="Ankyrin_rpt"/>
</dbReference>
<dbReference type="Pfam" id="PF00069">
    <property type="entry name" value="Pkinase"/>
    <property type="match status" value="2"/>
</dbReference>
<dbReference type="Gene3D" id="1.10.510.10">
    <property type="entry name" value="Transferase(Phosphotransferase) domain 1"/>
    <property type="match status" value="2"/>
</dbReference>